<dbReference type="InterPro" id="IPR045431">
    <property type="entry name" value="EAD2"/>
</dbReference>
<keyword evidence="1" id="KW-0175">Coiled coil</keyword>
<organism evidence="3 4">
    <name type="scientific">Saccharothrix coeruleofusca</name>
    <dbReference type="NCBI Taxonomy" id="33919"/>
    <lineage>
        <taxon>Bacteria</taxon>
        <taxon>Bacillati</taxon>
        <taxon>Actinomycetota</taxon>
        <taxon>Actinomycetes</taxon>
        <taxon>Pseudonocardiales</taxon>
        <taxon>Pseudonocardiaceae</taxon>
        <taxon>Saccharothrix</taxon>
    </lineage>
</organism>
<reference evidence="3" key="2">
    <citation type="submission" date="2020-09" db="EMBL/GenBank/DDBJ databases">
        <authorList>
            <person name="Sun Q."/>
            <person name="Ohkuma M."/>
        </authorList>
    </citation>
    <scope>NUCLEOTIDE SEQUENCE</scope>
    <source>
        <strain evidence="3">JCM 3313</strain>
    </source>
</reference>
<keyword evidence="4" id="KW-1185">Reference proteome</keyword>
<reference evidence="3" key="1">
    <citation type="journal article" date="2014" name="Int. J. Syst. Evol. Microbiol.">
        <title>Complete genome sequence of Corynebacterium casei LMG S-19264T (=DSM 44701T), isolated from a smear-ripened cheese.</title>
        <authorList>
            <consortium name="US DOE Joint Genome Institute (JGI-PGF)"/>
            <person name="Walter F."/>
            <person name="Albersmeier A."/>
            <person name="Kalinowski J."/>
            <person name="Ruckert C."/>
        </authorList>
    </citation>
    <scope>NUCLEOTIDE SEQUENCE</scope>
    <source>
        <strain evidence="3">JCM 3313</strain>
    </source>
</reference>
<sequence length="302" mass="33165">MDESTRNEVSGTVDGVVVQAGVIHGGVHVHSPDDRRLANAYEEVERVRRQLAESVAAERDITKVVWVLQVVLAQARATVAHLTGDRDHLRDEADRRRAELARARQAQARTEQRLRRAEQERENALRLVEVARRKARALQARTHRETPAHFPPAHSLPALEPAALEAGLDNVDAYLDAQDDRLDRLSAALGTSPADQAPHPPTEDRRPEVLLPLVAALLRMPALAEASNRSTIIRLVGHELGTGLVVPESAHPTVHLSNLVLACLEHSGGLSALLRVLDHVEHDSTPMREARRAVDELTTGQS</sequence>
<dbReference type="Proteomes" id="UP000639606">
    <property type="component" value="Unassembled WGS sequence"/>
</dbReference>
<feature type="domain" description="Effector-associated" evidence="2">
    <location>
        <begin position="214"/>
        <end position="295"/>
    </location>
</feature>
<dbReference type="AlphaFoldDB" id="A0A918EI94"/>
<dbReference type="Pfam" id="PF19956">
    <property type="entry name" value="EAD2"/>
    <property type="match status" value="1"/>
</dbReference>
<feature type="coiled-coil region" evidence="1">
    <location>
        <begin position="37"/>
        <end position="141"/>
    </location>
</feature>
<evidence type="ECO:0000259" key="2">
    <source>
        <dbReference type="Pfam" id="PF19956"/>
    </source>
</evidence>
<proteinExistence type="predicted"/>
<dbReference type="RefSeq" id="WP_189227242.1">
    <property type="nucleotide sequence ID" value="NZ_BMRG01000023.1"/>
</dbReference>
<name>A0A918EI94_9PSEU</name>
<dbReference type="EMBL" id="BMRG01000023">
    <property type="protein sequence ID" value="GGP82592.1"/>
    <property type="molecule type" value="Genomic_DNA"/>
</dbReference>
<evidence type="ECO:0000313" key="3">
    <source>
        <dbReference type="EMBL" id="GGP82592.1"/>
    </source>
</evidence>
<gene>
    <name evidence="3" type="ORF">GCM10010185_65780</name>
</gene>
<accession>A0A918EI94</accession>
<protein>
    <recommendedName>
        <fullName evidence="2">Effector-associated domain-containing protein</fullName>
    </recommendedName>
</protein>
<comment type="caution">
    <text evidence="3">The sequence shown here is derived from an EMBL/GenBank/DDBJ whole genome shotgun (WGS) entry which is preliminary data.</text>
</comment>
<evidence type="ECO:0000256" key="1">
    <source>
        <dbReference type="SAM" id="Coils"/>
    </source>
</evidence>
<evidence type="ECO:0000313" key="4">
    <source>
        <dbReference type="Proteomes" id="UP000639606"/>
    </source>
</evidence>